<feature type="region of interest" description="Disordered" evidence="1">
    <location>
        <begin position="272"/>
        <end position="324"/>
    </location>
</feature>
<evidence type="ECO:0000313" key="2">
    <source>
        <dbReference type="EMBL" id="KAJ6395121.1"/>
    </source>
</evidence>
<accession>A0AAD6J6Q7</accession>
<gene>
    <name evidence="2" type="ORF">OIU84_021978</name>
</gene>
<dbReference type="EMBL" id="JAPFFJ010000439">
    <property type="protein sequence ID" value="KAJ6395121.1"/>
    <property type="molecule type" value="Genomic_DNA"/>
</dbReference>
<feature type="compositionally biased region" description="Basic and acidic residues" evidence="1">
    <location>
        <begin position="314"/>
        <end position="324"/>
    </location>
</feature>
<dbReference type="Proteomes" id="UP001162972">
    <property type="component" value="Unassembled WGS sequence"/>
</dbReference>
<sequence length="347" mass="37785">MTEVSTTGPSKSSWTCASGFKASYRVVPVELLEPHLNPIDGTLKDFHFPVRSSGFSFGFHSRRTRANPRVHLDILYARTDTGDKSKVPPRSHKESLSELKDPCVRDQGLLCEQRPKQEEGDPRGCPVTKQTAAGLGSTDKVLYPHDVVWTRNLPSMSSLNESVSAGLSWLEFCSPEVASRWNKSKLRDPGITDLFAFHRSTGNSLCPYRTPAWQFPPPAGGEVSVNCCPSSGFEASDGVGFGKAAETLCLVRLESLSESPLRTVRGNWGIGEGTRATPLSPRASSSAGPVSAYSGAADRIDSSSTSGIDELEEQAERETRDRGNEFHCHPLLQLSARLPVKEVRAIK</sequence>
<reference evidence="2" key="1">
    <citation type="submission" date="2022-10" db="EMBL/GenBank/DDBJ databases">
        <authorList>
            <person name="Hyden B.L."/>
            <person name="Feng K."/>
            <person name="Yates T."/>
            <person name="Jawdy S."/>
            <person name="Smart L.B."/>
            <person name="Muchero W."/>
        </authorList>
    </citation>
    <scope>NUCLEOTIDE SEQUENCE</scope>
    <source>
        <tissue evidence="2">Shoot tip</tissue>
    </source>
</reference>
<protein>
    <submittedName>
        <fullName evidence="2">Uncharacterized protein</fullName>
    </submittedName>
</protein>
<evidence type="ECO:0000256" key="1">
    <source>
        <dbReference type="SAM" id="MobiDB-lite"/>
    </source>
</evidence>
<evidence type="ECO:0000313" key="3">
    <source>
        <dbReference type="Proteomes" id="UP001162972"/>
    </source>
</evidence>
<keyword evidence="3" id="KW-1185">Reference proteome</keyword>
<dbReference type="AlphaFoldDB" id="A0AAD6J6Q7"/>
<proteinExistence type="predicted"/>
<name>A0AAD6J6Q7_9ROSI</name>
<comment type="caution">
    <text evidence="2">The sequence shown here is derived from an EMBL/GenBank/DDBJ whole genome shotgun (WGS) entry which is preliminary data.</text>
</comment>
<reference evidence="2" key="2">
    <citation type="journal article" date="2023" name="Int. J. Mol. Sci.">
        <title>De Novo Assembly and Annotation of 11 Diverse Shrub Willow (Salix) Genomes Reveals Novel Gene Organization in Sex-Linked Regions.</title>
        <authorList>
            <person name="Hyden B."/>
            <person name="Feng K."/>
            <person name="Yates T.B."/>
            <person name="Jawdy S."/>
            <person name="Cereghino C."/>
            <person name="Smart L.B."/>
            <person name="Muchero W."/>
        </authorList>
    </citation>
    <scope>NUCLEOTIDE SEQUENCE</scope>
    <source>
        <tissue evidence="2">Shoot tip</tissue>
    </source>
</reference>
<organism evidence="2 3">
    <name type="scientific">Salix udensis</name>
    <dbReference type="NCBI Taxonomy" id="889485"/>
    <lineage>
        <taxon>Eukaryota</taxon>
        <taxon>Viridiplantae</taxon>
        <taxon>Streptophyta</taxon>
        <taxon>Embryophyta</taxon>
        <taxon>Tracheophyta</taxon>
        <taxon>Spermatophyta</taxon>
        <taxon>Magnoliopsida</taxon>
        <taxon>eudicotyledons</taxon>
        <taxon>Gunneridae</taxon>
        <taxon>Pentapetalae</taxon>
        <taxon>rosids</taxon>
        <taxon>fabids</taxon>
        <taxon>Malpighiales</taxon>
        <taxon>Salicaceae</taxon>
        <taxon>Saliceae</taxon>
        <taxon>Salix</taxon>
    </lineage>
</organism>